<accession>A0ABY6UGQ1</accession>
<feature type="compositionally biased region" description="Acidic residues" evidence="1">
    <location>
        <begin position="23"/>
        <end position="33"/>
    </location>
</feature>
<dbReference type="EMBL" id="CABFNS010000819">
    <property type="protein sequence ID" value="VUC30389.1"/>
    <property type="molecule type" value="Genomic_DNA"/>
</dbReference>
<evidence type="ECO:0000313" key="2">
    <source>
        <dbReference type="EMBL" id="VUC30389.1"/>
    </source>
</evidence>
<reference evidence="2 3" key="1">
    <citation type="submission" date="2019-06" db="EMBL/GenBank/DDBJ databases">
        <authorList>
            <person name="Broberg M."/>
        </authorList>
    </citation>
    <scope>NUCLEOTIDE SEQUENCE [LARGE SCALE GENOMIC DNA]</scope>
</reference>
<evidence type="ECO:0000313" key="3">
    <source>
        <dbReference type="Proteomes" id="UP000766486"/>
    </source>
</evidence>
<dbReference type="Proteomes" id="UP000766486">
    <property type="component" value="Unassembled WGS sequence"/>
</dbReference>
<comment type="caution">
    <text evidence="2">The sequence shown here is derived from an EMBL/GenBank/DDBJ whole genome shotgun (WGS) entry which is preliminary data.</text>
</comment>
<sequence>MSDKVPDRGRKGKGEEKVKERWEAEDEEDEDEDRAQARNEGSVEQQLAPGAARPTSRPPLEGRAAAATA</sequence>
<feature type="region of interest" description="Disordered" evidence="1">
    <location>
        <begin position="1"/>
        <end position="69"/>
    </location>
</feature>
<protein>
    <submittedName>
        <fullName evidence="2">Uncharacterized protein</fullName>
    </submittedName>
</protein>
<proteinExistence type="predicted"/>
<gene>
    <name evidence="2" type="ORF">CLO192961_LOCUS283946</name>
</gene>
<evidence type="ECO:0000256" key="1">
    <source>
        <dbReference type="SAM" id="MobiDB-lite"/>
    </source>
</evidence>
<name>A0ABY6UGQ1_BIOOC</name>
<keyword evidence="3" id="KW-1185">Reference proteome</keyword>
<feature type="compositionally biased region" description="Basic and acidic residues" evidence="1">
    <location>
        <begin position="1"/>
        <end position="22"/>
    </location>
</feature>
<organism evidence="2 3">
    <name type="scientific">Bionectria ochroleuca</name>
    <name type="common">Gliocladium roseum</name>
    <dbReference type="NCBI Taxonomy" id="29856"/>
    <lineage>
        <taxon>Eukaryota</taxon>
        <taxon>Fungi</taxon>
        <taxon>Dikarya</taxon>
        <taxon>Ascomycota</taxon>
        <taxon>Pezizomycotina</taxon>
        <taxon>Sordariomycetes</taxon>
        <taxon>Hypocreomycetidae</taxon>
        <taxon>Hypocreales</taxon>
        <taxon>Bionectriaceae</taxon>
        <taxon>Clonostachys</taxon>
    </lineage>
</organism>